<protein>
    <submittedName>
        <fullName evidence="2">Uncharacterized protein</fullName>
    </submittedName>
</protein>
<sequence>MDGIDQISRLFSSDSVRTTVTTYYYRFDSKFTRYLLRKTRRIGTIVASQNSLLTIILINLIPLAYLYGKSCGMGNTSLWHVFKSEFYIILPFTILSMSLRRINRFFLNILLYAAITFGVQLGIYIFKKFCISLLNSKSRNNVSSRT</sequence>
<keyword evidence="1" id="KW-1133">Transmembrane helix</keyword>
<keyword evidence="1" id="KW-0472">Membrane</keyword>
<evidence type="ECO:0000313" key="3">
    <source>
        <dbReference type="Proteomes" id="UP000243525"/>
    </source>
</evidence>
<organism evidence="2 3">
    <name type="scientific">Mangrovibacterium marinum</name>
    <dbReference type="NCBI Taxonomy" id="1639118"/>
    <lineage>
        <taxon>Bacteria</taxon>
        <taxon>Pseudomonadati</taxon>
        <taxon>Bacteroidota</taxon>
        <taxon>Bacteroidia</taxon>
        <taxon>Marinilabiliales</taxon>
        <taxon>Prolixibacteraceae</taxon>
        <taxon>Mangrovibacterium</taxon>
    </lineage>
</organism>
<feature type="transmembrane region" description="Helical" evidence="1">
    <location>
        <begin position="78"/>
        <end position="98"/>
    </location>
</feature>
<keyword evidence="1" id="KW-0812">Transmembrane</keyword>
<accession>A0A2T5C2W2</accession>
<name>A0A2T5C2W2_9BACT</name>
<feature type="transmembrane region" description="Helical" evidence="1">
    <location>
        <begin position="42"/>
        <end position="66"/>
    </location>
</feature>
<proteinExistence type="predicted"/>
<evidence type="ECO:0000256" key="1">
    <source>
        <dbReference type="SAM" id="Phobius"/>
    </source>
</evidence>
<dbReference type="EMBL" id="QAAD01000006">
    <property type="protein sequence ID" value="PTN09032.1"/>
    <property type="molecule type" value="Genomic_DNA"/>
</dbReference>
<keyword evidence="3" id="KW-1185">Reference proteome</keyword>
<comment type="caution">
    <text evidence="2">The sequence shown here is derived from an EMBL/GenBank/DDBJ whole genome shotgun (WGS) entry which is preliminary data.</text>
</comment>
<evidence type="ECO:0000313" key="2">
    <source>
        <dbReference type="EMBL" id="PTN09032.1"/>
    </source>
</evidence>
<dbReference type="Proteomes" id="UP000243525">
    <property type="component" value="Unassembled WGS sequence"/>
</dbReference>
<dbReference type="AlphaFoldDB" id="A0A2T5C2W2"/>
<gene>
    <name evidence="2" type="ORF">C8N47_106132</name>
</gene>
<feature type="transmembrane region" description="Helical" evidence="1">
    <location>
        <begin position="105"/>
        <end position="126"/>
    </location>
</feature>
<reference evidence="2 3" key="1">
    <citation type="submission" date="2018-04" db="EMBL/GenBank/DDBJ databases">
        <title>Genomic Encyclopedia of Archaeal and Bacterial Type Strains, Phase II (KMG-II): from individual species to whole genera.</title>
        <authorList>
            <person name="Goeker M."/>
        </authorList>
    </citation>
    <scope>NUCLEOTIDE SEQUENCE [LARGE SCALE GENOMIC DNA]</scope>
    <source>
        <strain evidence="2 3">DSM 28823</strain>
    </source>
</reference>